<reference evidence="2 4" key="2">
    <citation type="submission" date="2024-03" db="EMBL/GenBank/DDBJ databases">
        <authorList>
            <person name="Alaster D. Moffat"/>
            <person name="Govind Chandra"/>
            <person name="Andrew W. Truman"/>
        </authorList>
    </citation>
    <scope>NUCLEOTIDE SEQUENCE [LARGE SCALE GENOMIC DNA]</scope>
    <source>
        <strain evidence="2">PS652</strain>
    </source>
</reference>
<dbReference type="Pfam" id="PF13340">
    <property type="entry name" value="DUF4096"/>
    <property type="match status" value="1"/>
</dbReference>
<evidence type="ECO:0000313" key="2">
    <source>
        <dbReference type="EMBL" id="CAK9889991.1"/>
    </source>
</evidence>
<protein>
    <submittedName>
        <fullName evidence="3">IS5 family transposase ISPst8</fullName>
    </submittedName>
</protein>
<dbReference type="AlphaFoldDB" id="A0A5E6V0R8"/>
<dbReference type="NCBIfam" id="NF033580">
    <property type="entry name" value="transpos_IS5_3"/>
    <property type="match status" value="1"/>
</dbReference>
<reference evidence="3" key="1">
    <citation type="submission" date="2019-09" db="EMBL/GenBank/DDBJ databases">
        <authorList>
            <person name="Chandra G."/>
            <person name="Truman W A."/>
        </authorList>
    </citation>
    <scope>NUCLEOTIDE SEQUENCE [LARGE SCALE GENOMIC DNA]</scope>
    <source>
        <strain evidence="3">PS652</strain>
    </source>
</reference>
<dbReference type="EMBL" id="CABVHG010000021">
    <property type="protein sequence ID" value="VVN06326.1"/>
    <property type="molecule type" value="Genomic_DNA"/>
</dbReference>
<sequence length="127" mass="14677">MMAKRYELSDEAWDVVAELFTESHGRGRPRLSDRLMLDGILWVLCSGAAWRDMPDYFGPWSTVYQRFRVWRNRGTFDQMLKRLHLKLNEKGLIDLQTWMIDSTAVRATRASSGARKKGGLTSLPITL</sequence>
<name>A0A5E6V0R8_PSEFL</name>
<accession>A0A5E6V0R8</accession>
<dbReference type="InterPro" id="IPR025161">
    <property type="entry name" value="IS402-like_dom"/>
</dbReference>
<dbReference type="Proteomes" id="UP000326595">
    <property type="component" value="Chromosome"/>
</dbReference>
<evidence type="ECO:0000313" key="4">
    <source>
        <dbReference type="Proteomes" id="UP000326595"/>
    </source>
</evidence>
<dbReference type="PANTHER" id="PTHR46637">
    <property type="entry name" value="TIS1421-TRANSPOSASE PROTEIN A"/>
    <property type="match status" value="1"/>
</dbReference>
<evidence type="ECO:0000313" key="3">
    <source>
        <dbReference type="EMBL" id="VVN06326.1"/>
    </source>
</evidence>
<dbReference type="EMBL" id="OZ024668">
    <property type="protein sequence ID" value="CAK9889991.1"/>
    <property type="molecule type" value="Genomic_DNA"/>
</dbReference>
<dbReference type="PANTHER" id="PTHR46637:SF1">
    <property type="entry name" value="BLL5188 PROTEIN"/>
    <property type="match status" value="1"/>
</dbReference>
<organism evidence="3">
    <name type="scientific">Pseudomonas fluorescens</name>
    <dbReference type="NCBI Taxonomy" id="294"/>
    <lineage>
        <taxon>Bacteria</taxon>
        <taxon>Pseudomonadati</taxon>
        <taxon>Pseudomonadota</taxon>
        <taxon>Gammaproteobacteria</taxon>
        <taxon>Pseudomonadales</taxon>
        <taxon>Pseudomonadaceae</taxon>
        <taxon>Pseudomonas</taxon>
    </lineage>
</organism>
<dbReference type="InterPro" id="IPR052909">
    <property type="entry name" value="Transposase_6_like"/>
</dbReference>
<evidence type="ECO:0000259" key="1">
    <source>
        <dbReference type="Pfam" id="PF13340"/>
    </source>
</evidence>
<feature type="domain" description="Insertion element IS402-like" evidence="1">
    <location>
        <begin position="8"/>
        <end position="79"/>
    </location>
</feature>
<gene>
    <name evidence="2" type="ORF">PS652_02824</name>
    <name evidence="3" type="ORF">PS652_03572</name>
</gene>
<proteinExistence type="predicted"/>